<dbReference type="InterPro" id="IPR052898">
    <property type="entry name" value="ACAD10-like"/>
</dbReference>
<evidence type="ECO:0000313" key="2">
    <source>
        <dbReference type="Proteomes" id="UP000093000"/>
    </source>
</evidence>
<dbReference type="InterPro" id="IPR006439">
    <property type="entry name" value="HAD-SF_hydro_IA"/>
</dbReference>
<dbReference type="Gene3D" id="1.10.150.240">
    <property type="entry name" value="Putative phosphatase, domain 2"/>
    <property type="match status" value="1"/>
</dbReference>
<dbReference type="SUPFAM" id="SSF56784">
    <property type="entry name" value="HAD-like"/>
    <property type="match status" value="1"/>
</dbReference>
<proteinExistence type="predicted"/>
<evidence type="ECO:0000313" key="1">
    <source>
        <dbReference type="EMBL" id="OBZ88249.1"/>
    </source>
</evidence>
<dbReference type="Gene3D" id="3.40.50.1000">
    <property type="entry name" value="HAD superfamily/HAD-like"/>
    <property type="match status" value="1"/>
</dbReference>
<organism evidence="1 2">
    <name type="scientific">Choanephora cucurbitarum</name>
    <dbReference type="NCBI Taxonomy" id="101091"/>
    <lineage>
        <taxon>Eukaryota</taxon>
        <taxon>Fungi</taxon>
        <taxon>Fungi incertae sedis</taxon>
        <taxon>Mucoromycota</taxon>
        <taxon>Mucoromycotina</taxon>
        <taxon>Mucoromycetes</taxon>
        <taxon>Mucorales</taxon>
        <taxon>Mucorineae</taxon>
        <taxon>Choanephoraceae</taxon>
        <taxon>Choanephoroideae</taxon>
        <taxon>Choanephora</taxon>
    </lineage>
</organism>
<dbReference type="NCBIfam" id="TIGR01509">
    <property type="entry name" value="HAD-SF-IA-v3"/>
    <property type="match status" value="1"/>
</dbReference>
<sequence>MSVKQGDQGAFQRLERGEIKLHEFYHDFGQQLSHPSNKEHYRSYLVSTGKAIPQVIPDVTIDGKALFATMMGETATIDPYVFHALERLKASGRFILAALTNNFNLPEDDLQEAEAMGAGAAEKLKSLFDYFFESRVIGLRKPDPRIYQLACETIGIQPHEAIFLDDIGMNLRAANQLGITTIQVHMGRSLEAVKQLERLTGLDLLKESKL</sequence>
<gene>
    <name evidence="1" type="primary">Acad10</name>
    <name evidence="1" type="ORF">A0J61_03703</name>
</gene>
<dbReference type="Pfam" id="PF00702">
    <property type="entry name" value="Hydrolase"/>
    <property type="match status" value="1"/>
</dbReference>
<comment type="caution">
    <text evidence="1">The sequence shown here is derived from an EMBL/GenBank/DDBJ whole genome shotgun (WGS) entry which is preliminary data.</text>
</comment>
<dbReference type="InterPro" id="IPR036412">
    <property type="entry name" value="HAD-like_sf"/>
</dbReference>
<dbReference type="GO" id="GO:0016791">
    <property type="term" value="F:phosphatase activity"/>
    <property type="evidence" value="ECO:0007669"/>
    <property type="project" value="UniProtKB-ARBA"/>
</dbReference>
<dbReference type="OrthoDB" id="1694274at2759"/>
<name>A0A1C7NHL8_9FUNG</name>
<dbReference type="InterPro" id="IPR023198">
    <property type="entry name" value="PGP-like_dom2"/>
</dbReference>
<dbReference type="STRING" id="101091.A0A1C7NHL8"/>
<keyword evidence="2" id="KW-1185">Reference proteome</keyword>
<dbReference type="AlphaFoldDB" id="A0A1C7NHL8"/>
<protein>
    <submittedName>
        <fullName evidence="1">Acyl-CoA dehydrogenase family member 10</fullName>
    </submittedName>
</protein>
<accession>A0A1C7NHL8</accession>
<reference evidence="1 2" key="1">
    <citation type="submission" date="2016-03" db="EMBL/GenBank/DDBJ databases">
        <title>Choanephora cucurbitarum.</title>
        <authorList>
            <person name="Min B."/>
            <person name="Park H."/>
            <person name="Park J.-H."/>
            <person name="Shin H.-D."/>
            <person name="Choi I.-G."/>
        </authorList>
    </citation>
    <scope>NUCLEOTIDE SEQUENCE [LARGE SCALE GENOMIC DNA]</scope>
    <source>
        <strain evidence="1 2">KUS-F28377</strain>
    </source>
</reference>
<dbReference type="InterPro" id="IPR023214">
    <property type="entry name" value="HAD_sf"/>
</dbReference>
<dbReference type="PANTHER" id="PTHR47829:SF1">
    <property type="entry name" value="HAD FAMILY PHOSPHATASE"/>
    <property type="match status" value="1"/>
</dbReference>
<dbReference type="EMBL" id="LUGH01000164">
    <property type="protein sequence ID" value="OBZ88249.1"/>
    <property type="molecule type" value="Genomic_DNA"/>
</dbReference>
<dbReference type="Proteomes" id="UP000093000">
    <property type="component" value="Unassembled WGS sequence"/>
</dbReference>
<dbReference type="InParanoid" id="A0A1C7NHL8"/>
<dbReference type="PANTHER" id="PTHR47829">
    <property type="entry name" value="HYDROLASE, PUTATIVE (AFU_ORTHOLOGUE AFUA_1G12880)-RELATED"/>
    <property type="match status" value="1"/>
</dbReference>